<dbReference type="AlphaFoldDB" id="A0A1Q3EJE5"/>
<keyword evidence="2" id="KW-0347">Helicase</keyword>
<accession>A0A1Q3EJE5</accession>
<sequence>MPLDIIHEVLGYLGPQDLHNLLNSTRGFRSFLLKDSSAPLWATARANVPELPPLIKGMDEVSYASLLFDKHCEVCQVQRPNQQIDGDIQMRICSACRGAGSTFLREDYLEFQPQPPFIDKMEFLSLIPSVYYKSGWMPEIVQDFLAQYEETVTDTDSFMVWKEKMKEERGQRDDWSLKHRNWLDICAERRKRQIELRQQEIDKIRSTRCTVITGRLIALGWKEDDIPPRLAEHPYVKKPQQLTDQEWIKIGPTLVEYLKTQIQEAERSKRRRD</sequence>
<keyword evidence="3" id="KW-1185">Reference proteome</keyword>
<dbReference type="EMBL" id="BDGU01000423">
    <property type="protein sequence ID" value="GAW07347.1"/>
    <property type="molecule type" value="Genomic_DNA"/>
</dbReference>
<keyword evidence="2" id="KW-0547">Nucleotide-binding</keyword>
<reference evidence="2 3" key="2">
    <citation type="submission" date="2017-02" db="EMBL/GenBank/DDBJ databases">
        <title>A genome survey and senescence transcriptome analysis in Lentinula edodes.</title>
        <authorList>
            <person name="Sakamoto Y."/>
            <person name="Nakade K."/>
            <person name="Sato S."/>
            <person name="Yoshida Y."/>
            <person name="Miyazaki K."/>
            <person name="Natsume S."/>
            <person name="Konno N."/>
        </authorList>
    </citation>
    <scope>NUCLEOTIDE SEQUENCE [LARGE SCALE GENOMIC DNA]</scope>
    <source>
        <strain evidence="2 3">NBRC 111202</strain>
    </source>
</reference>
<evidence type="ECO:0000313" key="2">
    <source>
        <dbReference type="EMBL" id="GAW07347.1"/>
    </source>
</evidence>
<proteinExistence type="predicted"/>
<gene>
    <name evidence="2" type="ORF">LENED_009329</name>
</gene>
<evidence type="ECO:0000313" key="3">
    <source>
        <dbReference type="Proteomes" id="UP000188533"/>
    </source>
</evidence>
<organism evidence="2 3">
    <name type="scientific">Lentinula edodes</name>
    <name type="common">Shiitake mushroom</name>
    <name type="synonym">Lentinus edodes</name>
    <dbReference type="NCBI Taxonomy" id="5353"/>
    <lineage>
        <taxon>Eukaryota</taxon>
        <taxon>Fungi</taxon>
        <taxon>Dikarya</taxon>
        <taxon>Basidiomycota</taxon>
        <taxon>Agaricomycotina</taxon>
        <taxon>Agaricomycetes</taxon>
        <taxon>Agaricomycetidae</taxon>
        <taxon>Agaricales</taxon>
        <taxon>Marasmiineae</taxon>
        <taxon>Omphalotaceae</taxon>
        <taxon>Lentinula</taxon>
    </lineage>
</organism>
<keyword evidence="2" id="KW-0378">Hydrolase</keyword>
<dbReference type="GO" id="GO:0004386">
    <property type="term" value="F:helicase activity"/>
    <property type="evidence" value="ECO:0007669"/>
    <property type="project" value="UniProtKB-KW"/>
</dbReference>
<feature type="domain" description="F-box" evidence="1">
    <location>
        <begin position="1"/>
        <end position="44"/>
    </location>
</feature>
<dbReference type="PROSITE" id="PS50181">
    <property type="entry name" value="FBOX"/>
    <property type="match status" value="1"/>
</dbReference>
<evidence type="ECO:0000259" key="1">
    <source>
        <dbReference type="PROSITE" id="PS50181"/>
    </source>
</evidence>
<dbReference type="Proteomes" id="UP000188533">
    <property type="component" value="Unassembled WGS sequence"/>
</dbReference>
<comment type="caution">
    <text evidence="2">The sequence shown here is derived from an EMBL/GenBank/DDBJ whole genome shotgun (WGS) entry which is preliminary data.</text>
</comment>
<dbReference type="InterPro" id="IPR001810">
    <property type="entry name" value="F-box_dom"/>
</dbReference>
<protein>
    <submittedName>
        <fullName evidence="2">ATP-dependent helicase deoxyribonuclease subunit B</fullName>
    </submittedName>
</protein>
<keyword evidence="2" id="KW-0067">ATP-binding</keyword>
<name>A0A1Q3EJE5_LENED</name>
<reference evidence="2 3" key="1">
    <citation type="submission" date="2016-08" db="EMBL/GenBank/DDBJ databases">
        <authorList>
            <consortium name="Lentinula edodes genome sequencing consortium"/>
            <person name="Sakamoto Y."/>
            <person name="Nakade K."/>
            <person name="Sato S."/>
            <person name="Yoshida Y."/>
            <person name="Miyazaki K."/>
            <person name="Natsume S."/>
            <person name="Konno N."/>
        </authorList>
    </citation>
    <scope>NUCLEOTIDE SEQUENCE [LARGE SCALE GENOMIC DNA]</scope>
    <source>
        <strain evidence="2 3">NBRC 111202</strain>
    </source>
</reference>